<proteinExistence type="predicted"/>
<dbReference type="SUPFAM" id="SSF47413">
    <property type="entry name" value="lambda repressor-like DNA-binding domains"/>
    <property type="match status" value="1"/>
</dbReference>
<organism evidence="3 4">
    <name type="scientific">Candidatus Colimorpha enterica</name>
    <dbReference type="NCBI Taxonomy" id="3083063"/>
    <lineage>
        <taxon>Bacteria</taxon>
        <taxon>Pseudomonadati</taxon>
        <taxon>Bacteroidota</taxon>
        <taxon>Bacteroidia</taxon>
        <taxon>Bacteroidales</taxon>
        <taxon>Candidatus Colimorpha</taxon>
    </lineage>
</organism>
<dbReference type="InterPro" id="IPR001387">
    <property type="entry name" value="Cro/C1-type_HTH"/>
</dbReference>
<reference evidence="3" key="1">
    <citation type="submission" date="2012-11" db="EMBL/GenBank/DDBJ databases">
        <title>Dependencies among metagenomic species, viruses, plasmids and units of genetic variation.</title>
        <authorList>
            <person name="Nielsen H.B."/>
            <person name="Almeida M."/>
            <person name="Juncker A.S."/>
            <person name="Rasmussen S."/>
            <person name="Li J."/>
            <person name="Sunagawa S."/>
            <person name="Plichta D."/>
            <person name="Gautier L."/>
            <person name="Le Chatelier E."/>
            <person name="Peletier E."/>
            <person name="Bonde I."/>
            <person name="Nielsen T."/>
            <person name="Manichanh C."/>
            <person name="Arumugam M."/>
            <person name="Batto J."/>
            <person name="Santos M.B.Q.D."/>
            <person name="Blom N."/>
            <person name="Borruel N."/>
            <person name="Burgdorf K.S."/>
            <person name="Boumezbeur F."/>
            <person name="Casellas F."/>
            <person name="Dore J."/>
            <person name="Guarner F."/>
            <person name="Hansen T."/>
            <person name="Hildebrand F."/>
            <person name="Kaas R.S."/>
            <person name="Kennedy S."/>
            <person name="Kristiansen K."/>
            <person name="Kultima J.R."/>
            <person name="Leonard P."/>
            <person name="Levenez F."/>
            <person name="Lund O."/>
            <person name="Moumen B."/>
            <person name="Le Paslier D."/>
            <person name="Pons N."/>
            <person name="Pedersen O."/>
            <person name="Prifti E."/>
            <person name="Qin J."/>
            <person name="Raes J."/>
            <person name="Tap J."/>
            <person name="Tims S."/>
            <person name="Ussery D.W."/>
            <person name="Yamada T."/>
            <person name="MetaHit consortium"/>
            <person name="Renault P."/>
            <person name="Sicheritz-Ponten T."/>
            <person name="Bork P."/>
            <person name="Wang J."/>
            <person name="Brunak S."/>
            <person name="Ehrlich S.D."/>
        </authorList>
    </citation>
    <scope>NUCLEOTIDE SEQUENCE [LARGE SCALE GENOMIC DNA]</scope>
</reference>
<dbReference type="SMART" id="SM00530">
    <property type="entry name" value="HTH_XRE"/>
    <property type="match status" value="1"/>
</dbReference>
<dbReference type="Proteomes" id="UP000017938">
    <property type="component" value="Unassembled WGS sequence"/>
</dbReference>
<dbReference type="PROSITE" id="PS50943">
    <property type="entry name" value="HTH_CROC1"/>
    <property type="match status" value="1"/>
</dbReference>
<evidence type="ECO:0000313" key="4">
    <source>
        <dbReference type="Proteomes" id="UP000017938"/>
    </source>
</evidence>
<dbReference type="CDD" id="cd00093">
    <property type="entry name" value="HTH_XRE"/>
    <property type="match status" value="1"/>
</dbReference>
<dbReference type="PANTHER" id="PTHR46558">
    <property type="entry name" value="TRACRIPTIONAL REGULATORY PROTEIN-RELATED-RELATED"/>
    <property type="match status" value="1"/>
</dbReference>
<evidence type="ECO:0000256" key="1">
    <source>
        <dbReference type="ARBA" id="ARBA00023125"/>
    </source>
</evidence>
<evidence type="ECO:0000259" key="2">
    <source>
        <dbReference type="PROSITE" id="PS50943"/>
    </source>
</evidence>
<dbReference type="Pfam" id="PF01381">
    <property type="entry name" value="HTH_3"/>
    <property type="match status" value="1"/>
</dbReference>
<dbReference type="PANTHER" id="PTHR46558:SF11">
    <property type="entry name" value="HTH-TYPE TRANSCRIPTIONAL REGULATOR XRE"/>
    <property type="match status" value="1"/>
</dbReference>
<dbReference type="GO" id="GO:0003677">
    <property type="term" value="F:DNA binding"/>
    <property type="evidence" value="ECO:0007669"/>
    <property type="project" value="UniProtKB-KW"/>
</dbReference>
<feature type="domain" description="HTH cro/C1-type" evidence="2">
    <location>
        <begin position="7"/>
        <end position="61"/>
    </location>
</feature>
<evidence type="ECO:0000313" key="3">
    <source>
        <dbReference type="EMBL" id="CDC75925.1"/>
    </source>
</evidence>
<name>R6TUQ8_9BACT</name>
<keyword evidence="1" id="KW-0238">DNA-binding</keyword>
<protein>
    <submittedName>
        <fullName evidence="3">HTH/TPR domain-containing protein</fullName>
    </submittedName>
</protein>
<dbReference type="InterPro" id="IPR010982">
    <property type="entry name" value="Lambda_DNA-bd_dom_sf"/>
</dbReference>
<sequence length="347" mass="40815">MTFGQKIKSLRREANMTQENLAELLSISPQAISRWETDVAMPDISLLPPLANLFNVTTDYLLGMETYQKDLRKAEFDEAFHKYWEHDDKEKNYQIALRAVAEYPGNMEYVEWLASAEYYVAMPTLDNSEYTRLLESSAKHYKLVLDNTKDSKLYSKALFGIVLALSCNQKKDEAKQYAMLEEDEEKRDELLCWCLEGEERKKHCQHLTNTKLNSFLFQLKFGQDSIDVYDAVEKILNIMFPDGNFQYYHNTLQYNSISKAFCFCKTQQYDRVLEELKKARYHVEEMTKINHQKTIKFTSPLFSLIEEEHPVTDSDITDIDDFIRCLNNNRCFDPIRETEDFKALMTL</sequence>
<accession>R6TUQ8</accession>
<gene>
    <name evidence="3" type="ORF">BN580_02009</name>
</gene>
<dbReference type="STRING" id="1263015.BN580_02009"/>
<dbReference type="EMBL" id="CBFW010000329">
    <property type="protein sequence ID" value="CDC75925.1"/>
    <property type="molecule type" value="Genomic_DNA"/>
</dbReference>
<comment type="caution">
    <text evidence="3">The sequence shown here is derived from an EMBL/GenBank/DDBJ whole genome shotgun (WGS) entry which is preliminary data.</text>
</comment>
<dbReference type="Gene3D" id="1.10.260.40">
    <property type="entry name" value="lambda repressor-like DNA-binding domains"/>
    <property type="match status" value="1"/>
</dbReference>
<dbReference type="AlphaFoldDB" id="R6TUQ8"/>